<organism evidence="6 7">
    <name type="scientific">Roseibium porphyridii</name>
    <dbReference type="NCBI Taxonomy" id="2866279"/>
    <lineage>
        <taxon>Bacteria</taxon>
        <taxon>Pseudomonadati</taxon>
        <taxon>Pseudomonadota</taxon>
        <taxon>Alphaproteobacteria</taxon>
        <taxon>Hyphomicrobiales</taxon>
        <taxon>Stappiaceae</taxon>
        <taxon>Roseibium</taxon>
    </lineage>
</organism>
<dbReference type="PANTHER" id="PTHR35814:SF1">
    <property type="entry name" value="GLUTATHIONE S-TRANSFERASE-RELATED"/>
    <property type="match status" value="1"/>
</dbReference>
<dbReference type="EMBL" id="CP120863">
    <property type="protein sequence ID" value="WFE89084.1"/>
    <property type="molecule type" value="Genomic_DNA"/>
</dbReference>
<dbReference type="PANTHER" id="PTHR35814">
    <property type="match status" value="1"/>
</dbReference>
<evidence type="ECO:0000256" key="1">
    <source>
        <dbReference type="ARBA" id="ARBA00004370"/>
    </source>
</evidence>
<dbReference type="Proteomes" id="UP001209803">
    <property type="component" value="Chromosome"/>
</dbReference>
<protein>
    <submittedName>
        <fullName evidence="6">MAPEG family protein</fullName>
    </submittedName>
</protein>
<keyword evidence="2 5" id="KW-0812">Transmembrane</keyword>
<evidence type="ECO:0000256" key="4">
    <source>
        <dbReference type="ARBA" id="ARBA00023136"/>
    </source>
</evidence>
<comment type="subcellular location">
    <subcellularLocation>
        <location evidence="1">Membrane</location>
    </subcellularLocation>
</comment>
<keyword evidence="4 5" id="KW-0472">Membrane</keyword>
<dbReference type="RefSeq" id="WP_265680652.1">
    <property type="nucleotide sequence ID" value="NZ_CP120863.1"/>
</dbReference>
<proteinExistence type="predicted"/>
<dbReference type="SUPFAM" id="SSF161084">
    <property type="entry name" value="MAPEG domain-like"/>
    <property type="match status" value="1"/>
</dbReference>
<dbReference type="InterPro" id="IPR023352">
    <property type="entry name" value="MAPEG-like_dom_sf"/>
</dbReference>
<accession>A0ABY8F125</accession>
<evidence type="ECO:0000313" key="6">
    <source>
        <dbReference type="EMBL" id="WFE89084.1"/>
    </source>
</evidence>
<evidence type="ECO:0000256" key="2">
    <source>
        <dbReference type="ARBA" id="ARBA00022692"/>
    </source>
</evidence>
<feature type="transmembrane region" description="Helical" evidence="5">
    <location>
        <begin position="110"/>
        <end position="131"/>
    </location>
</feature>
<dbReference type="Gene3D" id="1.20.120.550">
    <property type="entry name" value="Membrane associated eicosanoid/glutathione metabolism-like domain"/>
    <property type="match status" value="1"/>
</dbReference>
<dbReference type="Pfam" id="PF01124">
    <property type="entry name" value="MAPEG"/>
    <property type="match status" value="1"/>
</dbReference>
<reference evidence="6 7" key="1">
    <citation type="submission" date="2023-03" db="EMBL/GenBank/DDBJ databases">
        <title>Roseibium porphyridii sp. nov. and Roseibium rhodosorbium sp. nov. isolated from marine algae, Porphyridium cruentum and Rhodosorus marinus, respectively.</title>
        <authorList>
            <person name="Lee M.W."/>
            <person name="Choi B.J."/>
            <person name="Lee J.K."/>
            <person name="Choi D.G."/>
            <person name="Baek J.H."/>
            <person name="Bayburt H."/>
            <person name="Kim J.M."/>
            <person name="Han D.M."/>
            <person name="Kim K.H."/>
            <person name="Jeon C.O."/>
        </authorList>
    </citation>
    <scope>NUCLEOTIDE SEQUENCE [LARGE SCALE GENOMIC DNA]</scope>
    <source>
        <strain evidence="6 7">KMA01</strain>
    </source>
</reference>
<name>A0ABY8F125_9HYPH</name>
<evidence type="ECO:0000313" key="7">
    <source>
        <dbReference type="Proteomes" id="UP001209803"/>
    </source>
</evidence>
<evidence type="ECO:0000256" key="3">
    <source>
        <dbReference type="ARBA" id="ARBA00022989"/>
    </source>
</evidence>
<evidence type="ECO:0000256" key="5">
    <source>
        <dbReference type="SAM" id="Phobius"/>
    </source>
</evidence>
<dbReference type="InterPro" id="IPR001129">
    <property type="entry name" value="Membr-assoc_MAPEG"/>
</dbReference>
<keyword evidence="7" id="KW-1185">Reference proteome</keyword>
<gene>
    <name evidence="6" type="ORF">K1718_23475</name>
</gene>
<sequence length="135" mass="14353">MNIVSTFPVTLLFIALLALVQIPMTVAVGLRRLKTETHFLDGGDELLLKRMRAHGNFTETVPIVLLAMAAAEYCGAPTSLLWAGGCSLLLGRLVHYGTLVNSGFGNGRAVGMLLTLAPMLIFPGFVLWALVGVSA</sequence>
<keyword evidence="3 5" id="KW-1133">Transmembrane helix</keyword>